<dbReference type="eggNOG" id="ENOG502TKJ4">
    <property type="taxonomic scope" value="Eukaryota"/>
</dbReference>
<keyword evidence="1" id="KW-1133">Transmembrane helix</keyword>
<dbReference type="Proteomes" id="UP000008068">
    <property type="component" value="Unassembled WGS sequence"/>
</dbReference>
<feature type="transmembrane region" description="Helical" evidence="1">
    <location>
        <begin position="124"/>
        <end position="145"/>
    </location>
</feature>
<organism evidence="3">
    <name type="scientific">Caenorhabditis brenneri</name>
    <name type="common">Nematode worm</name>
    <dbReference type="NCBI Taxonomy" id="135651"/>
    <lineage>
        <taxon>Eukaryota</taxon>
        <taxon>Metazoa</taxon>
        <taxon>Ecdysozoa</taxon>
        <taxon>Nematoda</taxon>
        <taxon>Chromadorea</taxon>
        <taxon>Rhabditida</taxon>
        <taxon>Rhabditina</taxon>
        <taxon>Rhabditomorpha</taxon>
        <taxon>Rhabditoidea</taxon>
        <taxon>Rhabditidae</taxon>
        <taxon>Peloderinae</taxon>
        <taxon>Caenorhabditis</taxon>
    </lineage>
</organism>
<evidence type="ECO:0000313" key="3">
    <source>
        <dbReference type="Proteomes" id="UP000008068"/>
    </source>
</evidence>
<dbReference type="HOGENOM" id="CLU_1284283_0_0_1"/>
<reference evidence="3" key="1">
    <citation type="submission" date="2011-07" db="EMBL/GenBank/DDBJ databases">
        <authorList>
            <consortium name="Caenorhabditis brenneri Sequencing and Analysis Consortium"/>
            <person name="Wilson R.K."/>
        </authorList>
    </citation>
    <scope>NUCLEOTIDE SEQUENCE [LARGE SCALE GENOMIC DNA]</scope>
    <source>
        <strain evidence="3">PB2801</strain>
    </source>
</reference>
<feature type="transmembrane region" description="Helical" evidence="1">
    <location>
        <begin position="79"/>
        <end position="104"/>
    </location>
</feature>
<dbReference type="EMBL" id="GL379908">
    <property type="protein sequence ID" value="EGT33909.1"/>
    <property type="molecule type" value="Genomic_DNA"/>
</dbReference>
<accession>G0NM17</accession>
<evidence type="ECO:0000313" key="2">
    <source>
        <dbReference type="EMBL" id="EGT33909.1"/>
    </source>
</evidence>
<keyword evidence="1" id="KW-0472">Membrane</keyword>
<dbReference type="InParanoid" id="G0NM17"/>
<keyword evidence="1" id="KW-0812">Transmembrane</keyword>
<proteinExistence type="predicted"/>
<feature type="transmembrane region" description="Helical" evidence="1">
    <location>
        <begin position="28"/>
        <end position="54"/>
    </location>
</feature>
<sequence>MRRLTPDSEALIPQDPIRKLTSKQKKQLNINAAFHLIGDTLFIIAFCYFCYYLPPMYSNSETLSIGSSIQSIPTPEFSILHYIVIATGLVIRLYIFSLTVYITYEINNGSFEAAKRARYSSYYLYLKAVGPLVSDILFAPGLYWMIDRYGLYPVTGYCLFAFELLYYLMSPLACSIHELLYEFLMSDEERAEREARFDPLMAKRLDEALRSIGLA</sequence>
<evidence type="ECO:0000256" key="1">
    <source>
        <dbReference type="SAM" id="Phobius"/>
    </source>
</evidence>
<gene>
    <name evidence="2" type="ORF">CAEBREN_13323</name>
</gene>
<name>G0NM17_CAEBE</name>
<dbReference type="AlphaFoldDB" id="G0NM17"/>
<protein>
    <submittedName>
        <fullName evidence="2">Uncharacterized protein</fullName>
    </submittedName>
</protein>
<keyword evidence="3" id="KW-1185">Reference proteome</keyword>